<dbReference type="Proteomes" id="UP000681075">
    <property type="component" value="Unassembled WGS sequence"/>
</dbReference>
<reference evidence="5" key="1">
    <citation type="submission" date="2021-02" db="EMBL/GenBank/DDBJ databases">
        <title>Genome sequence of Rhodospirillales sp. strain TMPK1 isolated from soil.</title>
        <authorList>
            <person name="Nakai R."/>
            <person name="Kusada H."/>
            <person name="Tamaki H."/>
        </authorList>
    </citation>
    <scope>NUCLEOTIDE SEQUENCE</scope>
    <source>
        <strain evidence="5">TMPK1</strain>
    </source>
</reference>
<organism evidence="5 6">
    <name type="scientific">Roseiterribacter gracilis</name>
    <dbReference type="NCBI Taxonomy" id="2812848"/>
    <lineage>
        <taxon>Bacteria</taxon>
        <taxon>Pseudomonadati</taxon>
        <taxon>Pseudomonadota</taxon>
        <taxon>Alphaproteobacteria</taxon>
        <taxon>Rhodospirillales</taxon>
        <taxon>Roseiterribacteraceae</taxon>
        <taxon>Roseiterribacter</taxon>
    </lineage>
</organism>
<comment type="similarity">
    <text evidence="2">Belongs to the prokaryotic Ku family.</text>
</comment>
<dbReference type="SMART" id="SM00559">
    <property type="entry name" value="Ku78"/>
    <property type="match status" value="1"/>
</dbReference>
<feature type="region of interest" description="Disordered" evidence="3">
    <location>
        <begin position="260"/>
        <end position="287"/>
    </location>
</feature>
<dbReference type="EMBL" id="BOPV01000001">
    <property type="protein sequence ID" value="GIL38448.1"/>
    <property type="molecule type" value="Genomic_DNA"/>
</dbReference>
<keyword evidence="2" id="KW-0234">DNA repair</keyword>
<gene>
    <name evidence="5" type="primary">ku_2</name>
    <name evidence="2" type="synonym">ku</name>
    <name evidence="5" type="ORF">TMPK1_06850</name>
</gene>
<evidence type="ECO:0000256" key="3">
    <source>
        <dbReference type="SAM" id="MobiDB-lite"/>
    </source>
</evidence>
<dbReference type="RefSeq" id="WP_420241474.1">
    <property type="nucleotide sequence ID" value="NZ_BOPV01000001.1"/>
</dbReference>
<dbReference type="AlphaFoldDB" id="A0A8S8X646"/>
<proteinExistence type="inferred from homology"/>
<sequence>MAAAKRTTWKGHLKLSLVTAPVRLAPATTAAERIHFHQLNSATGNRVKQRLVDATTGKEVDRDDIVKGFEVSKGHYVEITNEELEKVDVPTAHMIDIERFVDASDVNEIYLDTPYYVVPDGNVAEEAYGVIRDAMAQTEKAAIARVTLSTREHPVLLKACGNGLILTTLRDEREVRHGKDYFADIPKKKSSRELLSVATDLIKRLEGPFDPGLFEDRYQAALRKLVKTKSAGKEIPEPKHAVRGDNVIDLMDALKQSLGKGAAAKKATKKAPAKKKATAKKRAGGRR</sequence>
<dbReference type="PIRSF" id="PIRSF006493">
    <property type="entry name" value="Prok_Ku"/>
    <property type="match status" value="1"/>
</dbReference>
<dbReference type="CDD" id="cd00789">
    <property type="entry name" value="KU_like"/>
    <property type="match status" value="1"/>
</dbReference>
<evidence type="ECO:0000256" key="2">
    <source>
        <dbReference type="HAMAP-Rule" id="MF_01875"/>
    </source>
</evidence>
<dbReference type="Gene3D" id="2.40.290.10">
    <property type="match status" value="1"/>
</dbReference>
<comment type="caution">
    <text evidence="5">The sequence shown here is derived from an EMBL/GenBank/DDBJ whole genome shotgun (WGS) entry which is preliminary data.</text>
</comment>
<accession>A0A8S8X646</accession>
<keyword evidence="6" id="KW-1185">Reference proteome</keyword>
<feature type="domain" description="Ku" evidence="4">
    <location>
        <begin position="57"/>
        <end position="183"/>
    </location>
</feature>
<keyword evidence="1 2" id="KW-0238">DNA-binding</keyword>
<dbReference type="GO" id="GO:0006303">
    <property type="term" value="P:double-strand break repair via nonhomologous end joining"/>
    <property type="evidence" value="ECO:0007669"/>
    <property type="project" value="UniProtKB-UniRule"/>
</dbReference>
<keyword evidence="2" id="KW-0227">DNA damage</keyword>
<evidence type="ECO:0000313" key="5">
    <source>
        <dbReference type="EMBL" id="GIL38448.1"/>
    </source>
</evidence>
<dbReference type="InterPro" id="IPR009187">
    <property type="entry name" value="Prok_Ku"/>
</dbReference>
<dbReference type="InterPro" id="IPR016194">
    <property type="entry name" value="SPOC-like_C_dom_sf"/>
</dbReference>
<dbReference type="GO" id="GO:0006310">
    <property type="term" value="P:DNA recombination"/>
    <property type="evidence" value="ECO:0007669"/>
    <property type="project" value="UniProtKB-KW"/>
</dbReference>
<protein>
    <recommendedName>
        <fullName evidence="2">Non-homologous end joining protein Ku</fullName>
    </recommendedName>
</protein>
<dbReference type="PANTHER" id="PTHR41251">
    <property type="entry name" value="NON-HOMOLOGOUS END JOINING PROTEIN KU"/>
    <property type="match status" value="1"/>
</dbReference>
<feature type="compositionally biased region" description="Basic residues" evidence="3">
    <location>
        <begin position="266"/>
        <end position="287"/>
    </location>
</feature>
<comment type="function">
    <text evidence="2">With LigD forms a non-homologous end joining (NHEJ) DNA repair enzyme, which repairs dsDNA breaks with reduced fidelity. Binds linear dsDNA with 5'- and 3'- overhangs but not closed circular dsDNA nor ssDNA. Recruits and stimulates the ligase activity of LigD.</text>
</comment>
<dbReference type="PANTHER" id="PTHR41251:SF1">
    <property type="entry name" value="NON-HOMOLOGOUS END JOINING PROTEIN KU"/>
    <property type="match status" value="1"/>
</dbReference>
<comment type="subunit">
    <text evidence="2">Homodimer. Interacts with LigD.</text>
</comment>
<keyword evidence="2" id="KW-0233">DNA recombination</keyword>
<dbReference type="GO" id="GO:0003690">
    <property type="term" value="F:double-stranded DNA binding"/>
    <property type="evidence" value="ECO:0007669"/>
    <property type="project" value="UniProtKB-UniRule"/>
</dbReference>
<evidence type="ECO:0000256" key="1">
    <source>
        <dbReference type="ARBA" id="ARBA00023125"/>
    </source>
</evidence>
<dbReference type="Pfam" id="PF02735">
    <property type="entry name" value="Ku"/>
    <property type="match status" value="1"/>
</dbReference>
<dbReference type="InterPro" id="IPR006164">
    <property type="entry name" value="DNA_bd_Ku70/Ku80"/>
</dbReference>
<dbReference type="NCBIfam" id="TIGR02772">
    <property type="entry name" value="Ku_bact"/>
    <property type="match status" value="1"/>
</dbReference>
<dbReference type="HAMAP" id="MF_01875">
    <property type="entry name" value="Prokaryotic_Ku"/>
    <property type="match status" value="1"/>
</dbReference>
<dbReference type="SUPFAM" id="SSF100939">
    <property type="entry name" value="SPOC domain-like"/>
    <property type="match status" value="1"/>
</dbReference>
<evidence type="ECO:0000259" key="4">
    <source>
        <dbReference type="SMART" id="SM00559"/>
    </source>
</evidence>
<evidence type="ECO:0000313" key="6">
    <source>
        <dbReference type="Proteomes" id="UP000681075"/>
    </source>
</evidence>
<name>A0A8S8X646_9PROT</name>